<accession>A0ABU9U9Z4</accession>
<organism evidence="11 12">
    <name type="scientific">Rarispira pelagica</name>
    <dbReference type="NCBI Taxonomy" id="3141764"/>
    <lineage>
        <taxon>Bacteria</taxon>
        <taxon>Pseudomonadati</taxon>
        <taxon>Spirochaetota</taxon>
        <taxon>Spirochaetia</taxon>
        <taxon>Winmispirales</taxon>
        <taxon>Winmispiraceae</taxon>
        <taxon>Rarispira</taxon>
    </lineage>
</organism>
<feature type="transmembrane region" description="Helical" evidence="8">
    <location>
        <begin position="369"/>
        <end position="390"/>
    </location>
</feature>
<keyword evidence="12" id="KW-1185">Reference proteome</keyword>
<evidence type="ECO:0000256" key="1">
    <source>
        <dbReference type="ARBA" id="ARBA00004429"/>
    </source>
</evidence>
<keyword evidence="4" id="KW-0997">Cell inner membrane</keyword>
<comment type="caution">
    <text evidence="11">The sequence shown here is derived from an EMBL/GenBank/DDBJ whole genome shotgun (WGS) entry which is preliminary data.</text>
</comment>
<feature type="transmembrane region" description="Helical" evidence="8">
    <location>
        <begin position="337"/>
        <end position="357"/>
    </location>
</feature>
<feature type="domain" description="Tripartite ATP-independent periplasmic transporters DctQ component" evidence="9">
    <location>
        <begin position="25"/>
        <end position="144"/>
    </location>
</feature>
<feature type="transmembrane region" description="Helical" evidence="8">
    <location>
        <begin position="308"/>
        <end position="325"/>
    </location>
</feature>
<dbReference type="Proteomes" id="UP001466331">
    <property type="component" value="Unassembled WGS sequence"/>
</dbReference>
<feature type="transmembrane region" description="Helical" evidence="8">
    <location>
        <begin position="12"/>
        <end position="34"/>
    </location>
</feature>
<keyword evidence="3" id="KW-1003">Cell membrane</keyword>
<evidence type="ECO:0000256" key="5">
    <source>
        <dbReference type="ARBA" id="ARBA00022692"/>
    </source>
</evidence>
<dbReference type="Pfam" id="PF04290">
    <property type="entry name" value="DctQ"/>
    <property type="match status" value="1"/>
</dbReference>
<feature type="transmembrane region" description="Helical" evidence="8">
    <location>
        <begin position="411"/>
        <end position="432"/>
    </location>
</feature>
<evidence type="ECO:0000256" key="6">
    <source>
        <dbReference type="ARBA" id="ARBA00022989"/>
    </source>
</evidence>
<feature type="domain" description="TRAP C4-dicarboxylate transport system permease DctM subunit" evidence="10">
    <location>
        <begin position="208"/>
        <end position="617"/>
    </location>
</feature>
<evidence type="ECO:0000313" key="11">
    <source>
        <dbReference type="EMBL" id="MEM5947488.1"/>
    </source>
</evidence>
<reference evidence="11 12" key="1">
    <citation type="submission" date="2024-03" db="EMBL/GenBank/DDBJ databases">
        <title>Ignisphaera cupida sp. nov., a hyperthermophilic hydrolytic archaeon from a hot spring of Kamchatka, and proposal of Ignisphaeraceae fam. nov.</title>
        <authorList>
            <person name="Podosokorskaya O.A."/>
            <person name="Elcheninov A.G."/>
            <person name="Maltseva A.I."/>
            <person name="Zayulina K.S."/>
            <person name="Novikov A."/>
            <person name="Merkel A.Y."/>
        </authorList>
    </citation>
    <scope>NUCLEOTIDE SEQUENCE [LARGE SCALE GENOMIC DNA]</scope>
    <source>
        <strain evidence="11 12">38H-sp</strain>
    </source>
</reference>
<feature type="transmembrane region" description="Helical" evidence="8">
    <location>
        <begin position="248"/>
        <end position="267"/>
    </location>
</feature>
<evidence type="ECO:0000313" key="12">
    <source>
        <dbReference type="Proteomes" id="UP001466331"/>
    </source>
</evidence>
<dbReference type="PANTHER" id="PTHR33362">
    <property type="entry name" value="SIALIC ACID TRAP TRANSPORTER PERMEASE PROTEIN SIAT-RELATED"/>
    <property type="match status" value="1"/>
</dbReference>
<feature type="transmembrane region" description="Helical" evidence="8">
    <location>
        <begin position="193"/>
        <end position="214"/>
    </location>
</feature>
<dbReference type="InterPro" id="IPR010656">
    <property type="entry name" value="DctM"/>
</dbReference>
<dbReference type="EMBL" id="JBCHKQ010000001">
    <property type="protein sequence ID" value="MEM5947488.1"/>
    <property type="molecule type" value="Genomic_DNA"/>
</dbReference>
<keyword evidence="6 8" id="KW-1133">Transmembrane helix</keyword>
<evidence type="ECO:0000256" key="4">
    <source>
        <dbReference type="ARBA" id="ARBA00022519"/>
    </source>
</evidence>
<evidence type="ECO:0000256" key="2">
    <source>
        <dbReference type="ARBA" id="ARBA00022448"/>
    </source>
</evidence>
<dbReference type="RefSeq" id="WP_420068936.1">
    <property type="nucleotide sequence ID" value="NZ_JBCHKQ010000001.1"/>
</dbReference>
<evidence type="ECO:0000256" key="8">
    <source>
        <dbReference type="SAM" id="Phobius"/>
    </source>
</evidence>
<dbReference type="InterPro" id="IPR055348">
    <property type="entry name" value="DctQ"/>
</dbReference>
<comment type="subcellular location">
    <subcellularLocation>
        <location evidence="1">Cell inner membrane</location>
        <topology evidence="1">Multi-pass membrane protein</topology>
    </subcellularLocation>
</comment>
<dbReference type="InterPro" id="IPR004681">
    <property type="entry name" value="TRAP_DctM"/>
</dbReference>
<dbReference type="NCBIfam" id="TIGR00786">
    <property type="entry name" value="dctM"/>
    <property type="match status" value="1"/>
</dbReference>
<proteinExistence type="predicted"/>
<feature type="transmembrane region" description="Helical" evidence="8">
    <location>
        <begin position="597"/>
        <end position="621"/>
    </location>
</feature>
<evidence type="ECO:0000259" key="10">
    <source>
        <dbReference type="Pfam" id="PF06808"/>
    </source>
</evidence>
<feature type="transmembrane region" description="Helical" evidence="8">
    <location>
        <begin position="514"/>
        <end position="544"/>
    </location>
</feature>
<evidence type="ECO:0000259" key="9">
    <source>
        <dbReference type="Pfam" id="PF04290"/>
    </source>
</evidence>
<feature type="transmembrane region" description="Helical" evidence="8">
    <location>
        <begin position="46"/>
        <end position="64"/>
    </location>
</feature>
<gene>
    <name evidence="11" type="ORF">WKV44_02915</name>
</gene>
<keyword evidence="2" id="KW-0813">Transport</keyword>
<feature type="transmembrane region" description="Helical" evidence="8">
    <location>
        <begin position="85"/>
        <end position="106"/>
    </location>
</feature>
<keyword evidence="5 8" id="KW-0812">Transmembrane</keyword>
<feature type="transmembrane region" description="Helical" evidence="8">
    <location>
        <begin position="155"/>
        <end position="173"/>
    </location>
</feature>
<name>A0ABU9U9Z4_9SPIR</name>
<dbReference type="Pfam" id="PF06808">
    <property type="entry name" value="DctM"/>
    <property type="match status" value="1"/>
</dbReference>
<feature type="transmembrane region" description="Helical" evidence="8">
    <location>
        <begin position="556"/>
        <end position="577"/>
    </location>
</feature>
<feature type="transmembrane region" description="Helical" evidence="8">
    <location>
        <begin position="126"/>
        <end position="143"/>
    </location>
</feature>
<protein>
    <submittedName>
        <fullName evidence="11">TRAP transporter large permease subunit</fullName>
    </submittedName>
</protein>
<sequence length="627" mass="69005">MSRNKIFRSIDGLIASVFLLILASLPIIEMLLRSIFSTGIPGSYDYIKHLVLLVAFFGAMYAAKKRQHLSIALLENLLTGNAREYLLNTIYFLSSFFSLVFTIISVSHFFIAFEEVTRVGFIPTRFITWVMPVGFFVISIYFLQGIKAKRTIKLFLFILSFVLAVFISLSSVNNLLFSFSQDPPVFMLDTADFIANIARSAGWLIILLIIFFAFAGLPLFIAIGTIAMFLLMGNYGTAEVVTDEIYSLLTDIPIPPIALFTLTGFVLSESKAGDRFIKFFKSIIGNLPGSMAIIAILVSAFFTTFTGASGVAILALGGVLSYVMIKSGEYSKKFTYGLLTASGTIGLLFPPSLPIIIYGSVAQISIKDLFIGGLIPGFLMVGSLVVYTLIRAIREKKKTPDLPKLSAKDKLLAFYDVVWESLLPVFIIAGFFSGLFNLTETAAFSALYVMFIEVFIKKEIPFKRLPAVILKSIPIIGGILLLLGSAKALSFYIVDSEFPLILTAWMKAHISSPFIFLLLVTVVLLITGCLMDIFSAIMIVAPLIVPMAELYSINPVHMGILFLANLAVGYLTPPVGLNLFIASYRFNADLLDIYKNVIPFFIVLIITVLLITYIPALSTWLPSIIGG</sequence>
<evidence type="ECO:0000256" key="7">
    <source>
        <dbReference type="ARBA" id="ARBA00023136"/>
    </source>
</evidence>
<evidence type="ECO:0000256" key="3">
    <source>
        <dbReference type="ARBA" id="ARBA00022475"/>
    </source>
</evidence>
<keyword evidence="7 8" id="KW-0472">Membrane</keyword>
<feature type="transmembrane region" description="Helical" evidence="8">
    <location>
        <begin position="468"/>
        <end position="494"/>
    </location>
</feature>